<feature type="compositionally biased region" description="Basic and acidic residues" evidence="15">
    <location>
        <begin position="287"/>
        <end position="304"/>
    </location>
</feature>
<dbReference type="PANTHER" id="PTHR45629:SF7">
    <property type="entry name" value="DNA EXCISION REPAIR PROTEIN ERCC-6-RELATED"/>
    <property type="match status" value="1"/>
</dbReference>
<feature type="region of interest" description="Disordered" evidence="15">
    <location>
        <begin position="185"/>
        <end position="205"/>
    </location>
</feature>
<feature type="region of interest" description="Disordered" evidence="15">
    <location>
        <begin position="991"/>
        <end position="1290"/>
    </location>
</feature>
<dbReference type="Proteomes" id="UP000242188">
    <property type="component" value="Unassembled WGS sequence"/>
</dbReference>
<feature type="compositionally biased region" description="Polar residues" evidence="15">
    <location>
        <begin position="10"/>
        <end position="19"/>
    </location>
</feature>
<feature type="compositionally biased region" description="Basic residues" evidence="15">
    <location>
        <begin position="369"/>
        <end position="385"/>
    </location>
</feature>
<keyword evidence="19" id="KW-1185">Reference proteome</keyword>
<dbReference type="InterPro" id="IPR059240">
    <property type="entry name" value="cc_ERCC-6_N"/>
</dbReference>
<dbReference type="GO" id="GO:0005524">
    <property type="term" value="F:ATP binding"/>
    <property type="evidence" value="ECO:0007669"/>
    <property type="project" value="UniProtKB-KW"/>
</dbReference>
<dbReference type="CDD" id="cd18000">
    <property type="entry name" value="DEXHc_ERCC6"/>
    <property type="match status" value="1"/>
</dbReference>
<dbReference type="Gene3D" id="3.40.50.300">
    <property type="entry name" value="P-loop containing nucleotide triphosphate hydrolases"/>
    <property type="match status" value="1"/>
</dbReference>
<feature type="region of interest" description="Disordered" evidence="15">
    <location>
        <begin position="435"/>
        <end position="455"/>
    </location>
</feature>
<feature type="domain" description="Helicase ATP-binding" evidence="16">
    <location>
        <begin position="480"/>
        <end position="654"/>
    </location>
</feature>
<evidence type="ECO:0000256" key="6">
    <source>
        <dbReference type="ARBA" id="ARBA00022806"/>
    </source>
</evidence>
<evidence type="ECO:0000256" key="9">
    <source>
        <dbReference type="ARBA" id="ARBA00023204"/>
    </source>
</evidence>
<feature type="region of interest" description="Disordered" evidence="15">
    <location>
        <begin position="1478"/>
        <end position="1499"/>
    </location>
</feature>
<dbReference type="PROSITE" id="PS51194">
    <property type="entry name" value="HELICASE_CTER"/>
    <property type="match status" value="1"/>
</dbReference>
<gene>
    <name evidence="18" type="ORF">KP79_PYT05803</name>
</gene>
<evidence type="ECO:0000256" key="2">
    <source>
        <dbReference type="ARBA" id="ARBA00007025"/>
    </source>
</evidence>
<feature type="compositionally biased region" description="Polar residues" evidence="15">
    <location>
        <begin position="1369"/>
        <end position="1385"/>
    </location>
</feature>
<feature type="region of interest" description="Disordered" evidence="15">
    <location>
        <begin position="271"/>
        <end position="408"/>
    </location>
</feature>
<feature type="compositionally biased region" description="Basic residues" evidence="15">
    <location>
        <begin position="1249"/>
        <end position="1258"/>
    </location>
</feature>
<dbReference type="InterPro" id="IPR000330">
    <property type="entry name" value="SNF2_N"/>
</dbReference>
<feature type="region of interest" description="Disordered" evidence="15">
    <location>
        <begin position="1404"/>
        <end position="1452"/>
    </location>
</feature>
<dbReference type="Gene3D" id="3.40.50.10810">
    <property type="entry name" value="Tandem AAA-ATPase domain"/>
    <property type="match status" value="1"/>
</dbReference>
<dbReference type="GO" id="GO:0006283">
    <property type="term" value="P:transcription-coupled nucleotide-excision repair"/>
    <property type="evidence" value="ECO:0007669"/>
    <property type="project" value="TreeGrafter"/>
</dbReference>
<accession>A0A210Q733</accession>
<evidence type="ECO:0000259" key="17">
    <source>
        <dbReference type="PROSITE" id="PS51194"/>
    </source>
</evidence>
<feature type="compositionally biased region" description="Basic and acidic residues" evidence="15">
    <location>
        <begin position="1013"/>
        <end position="1049"/>
    </location>
</feature>
<keyword evidence="10" id="KW-0539">Nucleus</keyword>
<dbReference type="CDD" id="cd18793">
    <property type="entry name" value="SF2_C_SNF"/>
    <property type="match status" value="1"/>
</dbReference>
<dbReference type="CDD" id="cd21397">
    <property type="entry name" value="cc_ERCC-6_N"/>
    <property type="match status" value="1"/>
</dbReference>
<comment type="caution">
    <text evidence="18">The sequence shown here is derived from an EMBL/GenBank/DDBJ whole genome shotgun (WGS) entry which is preliminary data.</text>
</comment>
<feature type="coiled-coil region" evidence="14">
    <location>
        <begin position="113"/>
        <end position="147"/>
    </location>
</feature>
<feature type="compositionally biased region" description="Basic and acidic residues" evidence="15">
    <location>
        <begin position="1207"/>
        <end position="1222"/>
    </location>
</feature>
<dbReference type="PROSITE" id="PS51192">
    <property type="entry name" value="HELICASE_ATP_BIND_1"/>
    <property type="match status" value="1"/>
</dbReference>
<evidence type="ECO:0000256" key="4">
    <source>
        <dbReference type="ARBA" id="ARBA00022763"/>
    </source>
</evidence>
<comment type="subcellular location">
    <subcellularLocation>
        <location evidence="1">Nucleus</location>
    </subcellularLocation>
</comment>
<evidence type="ECO:0000256" key="14">
    <source>
        <dbReference type="SAM" id="Coils"/>
    </source>
</evidence>
<dbReference type="GO" id="GO:0005634">
    <property type="term" value="C:nucleus"/>
    <property type="evidence" value="ECO:0007669"/>
    <property type="project" value="UniProtKB-SubCell"/>
</dbReference>
<dbReference type="SMART" id="SM00490">
    <property type="entry name" value="HELICc"/>
    <property type="match status" value="1"/>
</dbReference>
<dbReference type="SUPFAM" id="SSF52540">
    <property type="entry name" value="P-loop containing nucleoside triphosphate hydrolases"/>
    <property type="match status" value="2"/>
</dbReference>
<dbReference type="Pfam" id="PF00271">
    <property type="entry name" value="Helicase_C"/>
    <property type="match status" value="1"/>
</dbReference>
<evidence type="ECO:0000256" key="3">
    <source>
        <dbReference type="ARBA" id="ARBA00022741"/>
    </source>
</evidence>
<feature type="compositionally biased region" description="Acidic residues" evidence="15">
    <location>
        <begin position="445"/>
        <end position="455"/>
    </location>
</feature>
<dbReference type="InterPro" id="IPR001650">
    <property type="entry name" value="Helicase_C-like"/>
</dbReference>
<feature type="compositionally biased region" description="Basic and acidic residues" evidence="15">
    <location>
        <begin position="1481"/>
        <end position="1490"/>
    </location>
</feature>
<evidence type="ECO:0000256" key="1">
    <source>
        <dbReference type="ARBA" id="ARBA00004123"/>
    </source>
</evidence>
<feature type="compositionally biased region" description="Basic residues" evidence="15">
    <location>
        <begin position="1270"/>
        <end position="1283"/>
    </location>
</feature>
<comment type="similarity">
    <text evidence="2">Belongs to the SNF2/RAD54 helicase family.</text>
</comment>
<evidence type="ECO:0000313" key="18">
    <source>
        <dbReference type="EMBL" id="OWF44499.1"/>
    </source>
</evidence>
<dbReference type="GO" id="GO:0016787">
    <property type="term" value="F:hydrolase activity"/>
    <property type="evidence" value="ECO:0007669"/>
    <property type="project" value="UniProtKB-KW"/>
</dbReference>
<reference evidence="18 19" key="1">
    <citation type="journal article" date="2017" name="Nat. Ecol. Evol.">
        <title>Scallop genome provides insights into evolution of bilaterian karyotype and development.</title>
        <authorList>
            <person name="Wang S."/>
            <person name="Zhang J."/>
            <person name="Jiao W."/>
            <person name="Li J."/>
            <person name="Xun X."/>
            <person name="Sun Y."/>
            <person name="Guo X."/>
            <person name="Huan P."/>
            <person name="Dong B."/>
            <person name="Zhang L."/>
            <person name="Hu X."/>
            <person name="Sun X."/>
            <person name="Wang J."/>
            <person name="Zhao C."/>
            <person name="Wang Y."/>
            <person name="Wang D."/>
            <person name="Huang X."/>
            <person name="Wang R."/>
            <person name="Lv J."/>
            <person name="Li Y."/>
            <person name="Zhang Z."/>
            <person name="Liu B."/>
            <person name="Lu W."/>
            <person name="Hui Y."/>
            <person name="Liang J."/>
            <person name="Zhou Z."/>
            <person name="Hou R."/>
            <person name="Li X."/>
            <person name="Liu Y."/>
            <person name="Li H."/>
            <person name="Ning X."/>
            <person name="Lin Y."/>
            <person name="Zhao L."/>
            <person name="Xing Q."/>
            <person name="Dou J."/>
            <person name="Li Y."/>
            <person name="Mao J."/>
            <person name="Guo H."/>
            <person name="Dou H."/>
            <person name="Li T."/>
            <person name="Mu C."/>
            <person name="Jiang W."/>
            <person name="Fu Q."/>
            <person name="Fu X."/>
            <person name="Miao Y."/>
            <person name="Liu J."/>
            <person name="Yu Q."/>
            <person name="Li R."/>
            <person name="Liao H."/>
            <person name="Li X."/>
            <person name="Kong Y."/>
            <person name="Jiang Z."/>
            <person name="Chourrout D."/>
            <person name="Li R."/>
            <person name="Bao Z."/>
        </authorList>
    </citation>
    <scope>NUCLEOTIDE SEQUENCE [LARGE SCALE GENOMIC DNA]</scope>
    <source>
        <strain evidence="18 19">PY_sf001</strain>
    </source>
</reference>
<organism evidence="18 19">
    <name type="scientific">Mizuhopecten yessoensis</name>
    <name type="common">Japanese scallop</name>
    <name type="synonym">Patinopecten yessoensis</name>
    <dbReference type="NCBI Taxonomy" id="6573"/>
    <lineage>
        <taxon>Eukaryota</taxon>
        <taxon>Metazoa</taxon>
        <taxon>Spiralia</taxon>
        <taxon>Lophotrochozoa</taxon>
        <taxon>Mollusca</taxon>
        <taxon>Bivalvia</taxon>
        <taxon>Autobranchia</taxon>
        <taxon>Pteriomorphia</taxon>
        <taxon>Pectinida</taxon>
        <taxon>Pectinoidea</taxon>
        <taxon>Pectinidae</taxon>
        <taxon>Mizuhopecten</taxon>
    </lineage>
</organism>
<keyword evidence="8" id="KW-0238">DNA-binding</keyword>
<feature type="compositionally biased region" description="Basic and acidic residues" evidence="15">
    <location>
        <begin position="332"/>
        <end position="343"/>
    </location>
</feature>
<dbReference type="CDD" id="cd22254">
    <property type="entry name" value="CSB_WHD"/>
    <property type="match status" value="1"/>
</dbReference>
<evidence type="ECO:0000256" key="13">
    <source>
        <dbReference type="ARBA" id="ARBA00079118"/>
    </source>
</evidence>
<dbReference type="EMBL" id="NEDP02004769">
    <property type="protein sequence ID" value="OWF44499.1"/>
    <property type="molecule type" value="Genomic_DNA"/>
</dbReference>
<keyword evidence="5" id="KW-0378">Hydrolase</keyword>
<evidence type="ECO:0000256" key="12">
    <source>
        <dbReference type="ARBA" id="ARBA00076356"/>
    </source>
</evidence>
<evidence type="ECO:0000256" key="5">
    <source>
        <dbReference type="ARBA" id="ARBA00022801"/>
    </source>
</evidence>
<keyword evidence="7" id="KW-0067">ATP-binding</keyword>
<evidence type="ECO:0000256" key="7">
    <source>
        <dbReference type="ARBA" id="ARBA00022840"/>
    </source>
</evidence>
<feature type="compositionally biased region" description="Basic and acidic residues" evidence="15">
    <location>
        <begin position="1259"/>
        <end position="1269"/>
    </location>
</feature>
<dbReference type="InterPro" id="IPR014001">
    <property type="entry name" value="Helicase_ATP-bd"/>
</dbReference>
<feature type="region of interest" description="Disordered" evidence="15">
    <location>
        <begin position="229"/>
        <end position="258"/>
    </location>
</feature>
<feature type="region of interest" description="Disordered" evidence="15">
    <location>
        <begin position="1"/>
        <end position="63"/>
    </location>
</feature>
<dbReference type="FunFam" id="3.40.50.300:FF:000863">
    <property type="entry name" value="DNA excision repair protein ERCC-6"/>
    <property type="match status" value="1"/>
</dbReference>
<dbReference type="InterPro" id="IPR038718">
    <property type="entry name" value="SNF2-like_sf"/>
</dbReference>
<dbReference type="Pfam" id="PF00176">
    <property type="entry name" value="SNF2-rel_dom"/>
    <property type="match status" value="1"/>
</dbReference>
<keyword evidence="14" id="KW-0175">Coiled coil</keyword>
<proteinExistence type="inferred from homology"/>
<feature type="compositionally biased region" description="Basic and acidic residues" evidence="15">
    <location>
        <begin position="38"/>
        <end position="63"/>
    </location>
</feature>
<evidence type="ECO:0000259" key="16">
    <source>
        <dbReference type="PROSITE" id="PS51192"/>
    </source>
</evidence>
<dbReference type="STRING" id="6573.A0A210Q733"/>
<feature type="compositionally biased region" description="Basic and acidic residues" evidence="15">
    <location>
        <begin position="312"/>
        <end position="322"/>
    </location>
</feature>
<keyword evidence="6" id="KW-0347">Helicase</keyword>
<keyword evidence="4" id="KW-0227">DNA damage</keyword>
<feature type="compositionally biased region" description="Low complexity" evidence="15">
    <location>
        <begin position="1115"/>
        <end position="1125"/>
    </location>
</feature>
<dbReference type="InterPro" id="IPR049730">
    <property type="entry name" value="SNF2/RAD54-like_C"/>
</dbReference>
<protein>
    <recommendedName>
        <fullName evidence="11">DNA excision repair protein ERCC-6</fullName>
    </recommendedName>
    <alternativeName>
        <fullName evidence="12">ATP-dependent helicase ERCC6</fullName>
    </alternativeName>
    <alternativeName>
        <fullName evidence="13">Cockayne syndrome protein CSB</fullName>
    </alternativeName>
</protein>
<name>A0A210Q733_MIZYE</name>
<evidence type="ECO:0000256" key="10">
    <source>
        <dbReference type="ARBA" id="ARBA00023242"/>
    </source>
</evidence>
<evidence type="ECO:0000313" key="19">
    <source>
        <dbReference type="Proteomes" id="UP000242188"/>
    </source>
</evidence>
<evidence type="ECO:0000256" key="15">
    <source>
        <dbReference type="SAM" id="MobiDB-lite"/>
    </source>
</evidence>
<feature type="compositionally biased region" description="Basic and acidic residues" evidence="15">
    <location>
        <begin position="1162"/>
        <end position="1187"/>
    </location>
</feature>
<feature type="compositionally biased region" description="Low complexity" evidence="15">
    <location>
        <begin position="1421"/>
        <end position="1443"/>
    </location>
</feature>
<sequence>MEEVKMEPDNSGSQNTIRPNGSDCDPVHGSSQSAEGVSLEKNDGYESVETKSEGEEAVSEKTGKFHVDKSLIPAAQLNDIQEFSELEGLGLDVFNQEDFEQGVMAQVDQVLAAEEEERKQKIIEKQMKAVEDDIKLVKQEMLDIERILTSLSGGQSDYTKRRIDSVRRQKENKISHMKTLQAKKKSLLRKLPGASTEEEGEDCENFDLNQVLGLTAGPSKETEREKMIRLGEMTPFGTVVSKPTSSSTKKSSSLSLSQKSSFDQFFIDKDHSRISQNKPAAKVQSELNRKLERMKASLSEDSKKSEKKKKQEKSTSDEDKKPGKSKSKRKNLFGERDKRHSSDEYQPNEQELAMNSDLSDQEIREQIKKKNKSPKKGFGRPKKPPKYHETDSDSDDAGTPQKKRFSSEVRIKKVIDDGCEDDYDDRMREFNKAERERMQRVENKEESDEEDEELEGGLRVPGRIWSKLFKYQQTGVSWLWELHGQQAGGIVGDEMGLGKTIEMIAFLAALRHSRLKDKNFSYQGLGPTIIVCPTTVMYQWVKEFHTWWPLFRVAILHSSGSYTCSEAELVRSIVKDRGVLITSFNTFVIHQALLIKYNWHYVVLDEGHKIRNPDAQVTVAVKQFRTYHRIILSGSPIQNNLKELWSLFDFVFPGKLGTLPDFMAHFSVPIVQGGYSNASEVQVMTAYKCACVLRDTINPYLLRRMKADVKIDLPNKNEQVLFCRLTDEQRQVYMEYLQSRECQAILSGKFQVFAGLITLRKICNHPDLCTGGPRLYIGEEPGEDVDLQFGYKGRSGKMIVVESLLRLWKKQGHKALFFSQSRALLDIMEKFVQKEGYNYLRMDGGTAISGRQSLINRFNKDNSIYLFLLTTRVGGLGVNLIGANRVIIFDPDWNPSTDTQARERTWRIGQERQVTIYRLVTTGTIEEKIYHRQIFKQFLTNRVLKDPKQRRFFKSNDLYELFELGNADGREQTETGALFAGTGSEVKVSSLMSQSKSRVKDDRVKKSSKVSKNRFDVMLEEKEREKKEQERRKEEEERERREMEVRMESGDSEDEVEGMYALAEKIRQEIKQEEEEEGGSGASDWSVKNRGGRTSSTEEVTVKREPSFDNIDSKPNSSGSDSRPGSGSGPGPADQNGNPDNRGGQAQSQILEQILKRKHDLQKKFGTDGTHRTHRDRESGREKHRNEEEEATSTSASSSHRKHRHKEHGEEGTHSQGLDEDHKRRHKKHGHKEHREGASHSQGLDEDHKRRHKHRHKDDRKGSGDEERHHHGRRKHKKRKHRDAKFEGERIPNLVKLDEYKTELSKEKEEDGKRMDDYVLKTLFKKTGIQSALKHDVIMDSSKHDYMIVEVEADRVAKEAMKALKRSRSQCSSAISGVPTWTGQSGAIKKPRFGLKKNSLLIEKSTKPDASKPVQLKKSESSGSSSTATSSTATSSTATSGPPSKHHFDGSLAGNVVKDIATGSSEASMMTSGELLSRMRQRNEGTQEKTEDGEDAGTAADPEAFKLITDIRNFIMFECDLIGEATTDEILTEFGPKLPKADSVKFKAMLQEICDYDKKHGVGCWRVRNEFR</sequence>
<evidence type="ECO:0000256" key="11">
    <source>
        <dbReference type="ARBA" id="ARBA00071998"/>
    </source>
</evidence>
<dbReference type="InterPro" id="IPR058951">
    <property type="entry name" value="WHD_Rad26_CSB-like"/>
</dbReference>
<dbReference type="SMART" id="SM00487">
    <property type="entry name" value="DEXDc"/>
    <property type="match status" value="1"/>
</dbReference>
<feature type="compositionally biased region" description="Basic residues" evidence="15">
    <location>
        <begin position="1223"/>
        <end position="1232"/>
    </location>
</feature>
<dbReference type="GO" id="GO:0004386">
    <property type="term" value="F:helicase activity"/>
    <property type="evidence" value="ECO:0007669"/>
    <property type="project" value="UniProtKB-KW"/>
</dbReference>
<dbReference type="OrthoDB" id="413460at2759"/>
<feature type="compositionally biased region" description="Basic and acidic residues" evidence="15">
    <location>
        <begin position="435"/>
        <end position="444"/>
    </location>
</feature>
<feature type="region of interest" description="Disordered" evidence="15">
    <location>
        <begin position="1367"/>
        <end position="1389"/>
    </location>
</feature>
<feature type="compositionally biased region" description="Basic and acidic residues" evidence="15">
    <location>
        <begin position="1233"/>
        <end position="1248"/>
    </location>
</feature>
<dbReference type="GO" id="GO:0008094">
    <property type="term" value="F:ATP-dependent activity, acting on DNA"/>
    <property type="evidence" value="ECO:0007669"/>
    <property type="project" value="TreeGrafter"/>
</dbReference>
<feature type="compositionally biased region" description="Polar residues" evidence="15">
    <location>
        <begin position="1135"/>
        <end position="1151"/>
    </location>
</feature>
<dbReference type="PANTHER" id="PTHR45629">
    <property type="entry name" value="SNF2/RAD54 FAMILY MEMBER"/>
    <property type="match status" value="1"/>
</dbReference>
<dbReference type="FunFam" id="3.40.50.10810:FF:000042">
    <property type="entry name" value="SNF2 family helicase-like protein"/>
    <property type="match status" value="1"/>
</dbReference>
<evidence type="ECO:0000256" key="8">
    <source>
        <dbReference type="ARBA" id="ARBA00023125"/>
    </source>
</evidence>
<keyword evidence="9" id="KW-0234">DNA repair</keyword>
<dbReference type="Pfam" id="PF25875">
    <property type="entry name" value="WHD_Rad26_CSB"/>
    <property type="match status" value="1"/>
</dbReference>
<dbReference type="InterPro" id="IPR050496">
    <property type="entry name" value="SNF2_RAD54_helicase_repair"/>
</dbReference>
<keyword evidence="3" id="KW-0547">Nucleotide-binding</keyword>
<feature type="compositionally biased region" description="Acidic residues" evidence="15">
    <location>
        <begin position="196"/>
        <end position="205"/>
    </location>
</feature>
<dbReference type="InterPro" id="IPR027417">
    <property type="entry name" value="P-loop_NTPase"/>
</dbReference>
<feature type="compositionally biased region" description="Low complexity" evidence="15">
    <location>
        <begin position="241"/>
        <end position="258"/>
    </location>
</feature>
<feature type="domain" description="Helicase C-terminal" evidence="17">
    <location>
        <begin position="800"/>
        <end position="959"/>
    </location>
</feature>